<evidence type="ECO:0000313" key="9">
    <source>
        <dbReference type="Proteomes" id="UP001357223"/>
    </source>
</evidence>
<protein>
    <submittedName>
        <fullName evidence="8">MFS transporter</fullName>
    </submittedName>
</protein>
<feature type="domain" description="Major facilitator superfamily (MFS) profile" evidence="7">
    <location>
        <begin position="1"/>
        <end position="85"/>
    </location>
</feature>
<evidence type="ECO:0000256" key="4">
    <source>
        <dbReference type="ARBA" id="ARBA00022989"/>
    </source>
</evidence>
<evidence type="ECO:0000259" key="7">
    <source>
        <dbReference type="PROSITE" id="PS50850"/>
    </source>
</evidence>
<dbReference type="InterPro" id="IPR036259">
    <property type="entry name" value="MFS_trans_sf"/>
</dbReference>
<gene>
    <name evidence="8" type="ORF">R4Z09_18005</name>
</gene>
<keyword evidence="3 6" id="KW-0812">Transmembrane</keyword>
<dbReference type="InterPro" id="IPR005828">
    <property type="entry name" value="MFS_sugar_transport-like"/>
</dbReference>
<dbReference type="SUPFAM" id="SSF103473">
    <property type="entry name" value="MFS general substrate transporter"/>
    <property type="match status" value="1"/>
</dbReference>
<keyword evidence="2" id="KW-0813">Transport</keyword>
<reference evidence="8 9" key="1">
    <citation type="submission" date="2023-10" db="EMBL/GenBank/DDBJ databases">
        <title>Niallia locisalis sp.nov. isolated from a salt pond sample.</title>
        <authorList>
            <person name="Li X.-J."/>
            <person name="Dong L."/>
        </authorList>
    </citation>
    <scope>NUCLEOTIDE SEQUENCE [LARGE SCALE GENOMIC DNA]</scope>
    <source>
        <strain evidence="8 9">DSM 29761</strain>
    </source>
</reference>
<feature type="transmembrane region" description="Helical" evidence="6">
    <location>
        <begin position="22"/>
        <end position="53"/>
    </location>
</feature>
<evidence type="ECO:0000256" key="1">
    <source>
        <dbReference type="ARBA" id="ARBA00004651"/>
    </source>
</evidence>
<evidence type="ECO:0000256" key="6">
    <source>
        <dbReference type="SAM" id="Phobius"/>
    </source>
</evidence>
<proteinExistence type="predicted"/>
<evidence type="ECO:0000313" key="8">
    <source>
        <dbReference type="EMBL" id="WVX84425.1"/>
    </source>
</evidence>
<evidence type="ECO:0000256" key="5">
    <source>
        <dbReference type="ARBA" id="ARBA00023136"/>
    </source>
</evidence>
<dbReference type="Pfam" id="PF00083">
    <property type="entry name" value="Sugar_tr"/>
    <property type="match status" value="1"/>
</dbReference>
<dbReference type="InterPro" id="IPR020846">
    <property type="entry name" value="MFS_dom"/>
</dbReference>
<sequence>MGSAFGSLFGGRLSDNKGHRKAILYLAILFFFSAVGCVIAPNTTIMVFSVFYWDLLLVVHRSLFHLILPKCHLQNGVVGWLHKMN</sequence>
<dbReference type="Proteomes" id="UP001357223">
    <property type="component" value="Chromosome"/>
</dbReference>
<dbReference type="EMBL" id="CP137640">
    <property type="protein sequence ID" value="WVX84425.1"/>
    <property type="molecule type" value="Genomic_DNA"/>
</dbReference>
<organism evidence="8 9">
    <name type="scientific">Niallia oryzisoli</name>
    <dbReference type="NCBI Taxonomy" id="1737571"/>
    <lineage>
        <taxon>Bacteria</taxon>
        <taxon>Bacillati</taxon>
        <taxon>Bacillota</taxon>
        <taxon>Bacilli</taxon>
        <taxon>Bacillales</taxon>
        <taxon>Bacillaceae</taxon>
        <taxon>Niallia</taxon>
    </lineage>
</organism>
<dbReference type="Gene3D" id="1.20.1720.10">
    <property type="entry name" value="Multidrug resistance protein D"/>
    <property type="match status" value="1"/>
</dbReference>
<accession>A0ABZ2CR64</accession>
<evidence type="ECO:0000256" key="3">
    <source>
        <dbReference type="ARBA" id="ARBA00022692"/>
    </source>
</evidence>
<comment type="subcellular location">
    <subcellularLocation>
        <location evidence="1">Cell membrane</location>
        <topology evidence="1">Multi-pass membrane protein</topology>
    </subcellularLocation>
</comment>
<keyword evidence="9" id="KW-1185">Reference proteome</keyword>
<keyword evidence="5 6" id="KW-0472">Membrane</keyword>
<dbReference type="PROSITE" id="PS50850">
    <property type="entry name" value="MFS"/>
    <property type="match status" value="1"/>
</dbReference>
<name>A0ABZ2CR64_9BACI</name>
<keyword evidence="4 6" id="KW-1133">Transmembrane helix</keyword>
<evidence type="ECO:0000256" key="2">
    <source>
        <dbReference type="ARBA" id="ARBA00022448"/>
    </source>
</evidence>